<protein>
    <recommendedName>
        <fullName evidence="3">DDE Tnp4 domain-containing protein</fullName>
    </recommendedName>
</protein>
<keyword evidence="2" id="KW-1185">Reference proteome</keyword>
<evidence type="ECO:0000313" key="2">
    <source>
        <dbReference type="Proteomes" id="UP000828390"/>
    </source>
</evidence>
<proteinExistence type="predicted"/>
<dbReference type="EMBL" id="JAIWYP010000009">
    <property type="protein sequence ID" value="KAH3771676.1"/>
    <property type="molecule type" value="Genomic_DNA"/>
</dbReference>
<reference evidence="1" key="1">
    <citation type="journal article" date="2019" name="bioRxiv">
        <title>The Genome of the Zebra Mussel, Dreissena polymorpha: A Resource for Invasive Species Research.</title>
        <authorList>
            <person name="McCartney M.A."/>
            <person name="Auch B."/>
            <person name="Kono T."/>
            <person name="Mallez S."/>
            <person name="Zhang Y."/>
            <person name="Obille A."/>
            <person name="Becker A."/>
            <person name="Abrahante J.E."/>
            <person name="Garbe J."/>
            <person name="Badalamenti J.P."/>
            <person name="Herman A."/>
            <person name="Mangelson H."/>
            <person name="Liachko I."/>
            <person name="Sullivan S."/>
            <person name="Sone E.D."/>
            <person name="Koren S."/>
            <person name="Silverstein K.A.T."/>
            <person name="Beckman K.B."/>
            <person name="Gohl D.M."/>
        </authorList>
    </citation>
    <scope>NUCLEOTIDE SEQUENCE</scope>
    <source>
        <strain evidence="1">Duluth1</strain>
        <tissue evidence="1">Whole animal</tissue>
    </source>
</reference>
<reference evidence="1" key="2">
    <citation type="submission" date="2020-11" db="EMBL/GenBank/DDBJ databases">
        <authorList>
            <person name="McCartney M.A."/>
            <person name="Auch B."/>
            <person name="Kono T."/>
            <person name="Mallez S."/>
            <person name="Becker A."/>
            <person name="Gohl D.M."/>
            <person name="Silverstein K.A.T."/>
            <person name="Koren S."/>
            <person name="Bechman K.B."/>
            <person name="Herman A."/>
            <person name="Abrahante J.E."/>
            <person name="Garbe J."/>
        </authorList>
    </citation>
    <scope>NUCLEOTIDE SEQUENCE</scope>
    <source>
        <strain evidence="1">Duluth1</strain>
        <tissue evidence="1">Whole animal</tissue>
    </source>
</reference>
<name>A0A9D4E1V6_DREPO</name>
<gene>
    <name evidence="1" type="ORF">DPMN_173003</name>
</gene>
<sequence length="51" mass="6058">MWLASTHKYLLVDSGYPCIQWLLTPYLNPANAPQMNYNRAHKYRDQTSKEE</sequence>
<dbReference type="AlphaFoldDB" id="A0A9D4E1V6"/>
<dbReference type="Proteomes" id="UP000828390">
    <property type="component" value="Unassembled WGS sequence"/>
</dbReference>
<evidence type="ECO:0000313" key="1">
    <source>
        <dbReference type="EMBL" id="KAH3771676.1"/>
    </source>
</evidence>
<evidence type="ECO:0008006" key="3">
    <source>
        <dbReference type="Google" id="ProtNLM"/>
    </source>
</evidence>
<comment type="caution">
    <text evidence="1">The sequence shown here is derived from an EMBL/GenBank/DDBJ whole genome shotgun (WGS) entry which is preliminary data.</text>
</comment>
<organism evidence="1 2">
    <name type="scientific">Dreissena polymorpha</name>
    <name type="common">Zebra mussel</name>
    <name type="synonym">Mytilus polymorpha</name>
    <dbReference type="NCBI Taxonomy" id="45954"/>
    <lineage>
        <taxon>Eukaryota</taxon>
        <taxon>Metazoa</taxon>
        <taxon>Spiralia</taxon>
        <taxon>Lophotrochozoa</taxon>
        <taxon>Mollusca</taxon>
        <taxon>Bivalvia</taxon>
        <taxon>Autobranchia</taxon>
        <taxon>Heteroconchia</taxon>
        <taxon>Euheterodonta</taxon>
        <taxon>Imparidentia</taxon>
        <taxon>Neoheterodontei</taxon>
        <taxon>Myida</taxon>
        <taxon>Dreissenoidea</taxon>
        <taxon>Dreissenidae</taxon>
        <taxon>Dreissena</taxon>
    </lineage>
</organism>
<accession>A0A9D4E1V6</accession>